<sequence>MNIANPTILEIVARPRPSATSALLWKDVQQVRDLTVATIAGLCGLQLVLAAAGLWLVPIHERQGFLGGTFSFPALGPFLAALGCIGMLLGHERQSRSWNWSSSLPISWSASLASKLLVTLTVCLLILLALSIVPASLLATGAIEVQLQAAPDSLQIYSAIYAGGLALLVFFEFLFTCCATVLFFQNTLTGLVVGAIAVTSTHVGLLGASEIFKLRSMDSLVSQGWYNYFLAAAIAVFAGMATLLLYRWRWTTGQTWSFSFGNTVQDEREAGAFFIRTQAFAPTLRRSLLVHALFNSFYLRIFILLGALLLSLLANANSDSTDLGVIAILTIGLLGVTTFEGDQTLERYRFLADRGISPRKLVSSRLLVSGGIALVVLLTLFVFFRIGSAKSNVPVLVFLVPCWIAFGVAALTSLCVRQTIVAITLCAVMLGLGAVVTTTIIQVDGPTSLFLLSRQLVAPAMLGGALCGCIPIIGIYWLARRWLTSDGARLTQHYWWLAGIAVLAPICLACCFSFLGVRNAPWAGMSDAEYAQYQARLAQRPDLELAPPVFDNRLRIRSYSPAASEIHWLASSFRQNSGAPRIQNELHSWLDQTSRYLTQDGTQPLATGLAELATSLEDLEKRLETPTKPQSSQLWSSSKLDELNALLETTAVLGKWACVRGDTELAYRAWEDNLHLQRYASQNLAVATASGRATSMEILATLSDTEIETLGGPDVFAALIPPESNERDAAIETLRLGAEAQRRILRRTPPLGAPTPHDRAEAEQPSLPIQLSGLAPRPLSSYFPPLRWHAERQLAQLVADQLETVRMQIPDYLTHASRSPLVLKLYNLKQAQEHSDMPIQSELPAE</sequence>
<feature type="transmembrane region" description="Helical" evidence="1">
    <location>
        <begin position="70"/>
        <end position="91"/>
    </location>
</feature>
<feature type="transmembrane region" description="Helical" evidence="1">
    <location>
        <begin position="34"/>
        <end position="58"/>
    </location>
</feature>
<feature type="transmembrane region" description="Helical" evidence="1">
    <location>
        <begin position="191"/>
        <end position="212"/>
    </location>
</feature>
<evidence type="ECO:0000256" key="1">
    <source>
        <dbReference type="SAM" id="Phobius"/>
    </source>
</evidence>
<proteinExistence type="predicted"/>
<gene>
    <name evidence="2" type="ORF">Q31a_15670</name>
</gene>
<dbReference type="Proteomes" id="UP000318017">
    <property type="component" value="Chromosome"/>
</dbReference>
<protein>
    <recommendedName>
        <fullName evidence="4">ABC-2 family transporter protein</fullName>
    </recommendedName>
</protein>
<feature type="transmembrane region" description="Helical" evidence="1">
    <location>
        <begin position="224"/>
        <end position="246"/>
    </location>
</feature>
<evidence type="ECO:0000313" key="2">
    <source>
        <dbReference type="EMBL" id="QDV23269.1"/>
    </source>
</evidence>
<feature type="transmembrane region" description="Helical" evidence="1">
    <location>
        <begin position="325"/>
        <end position="345"/>
    </location>
</feature>
<dbReference type="EMBL" id="CP036298">
    <property type="protein sequence ID" value="QDV23269.1"/>
    <property type="molecule type" value="Genomic_DNA"/>
</dbReference>
<organism evidence="2 3">
    <name type="scientific">Aureliella helgolandensis</name>
    <dbReference type="NCBI Taxonomy" id="2527968"/>
    <lineage>
        <taxon>Bacteria</taxon>
        <taxon>Pseudomonadati</taxon>
        <taxon>Planctomycetota</taxon>
        <taxon>Planctomycetia</taxon>
        <taxon>Pirellulales</taxon>
        <taxon>Pirellulaceae</taxon>
        <taxon>Aureliella</taxon>
    </lineage>
</organism>
<feature type="transmembrane region" description="Helical" evidence="1">
    <location>
        <begin position="159"/>
        <end position="184"/>
    </location>
</feature>
<keyword evidence="1" id="KW-1133">Transmembrane helix</keyword>
<dbReference type="KEGG" id="ahel:Q31a_15670"/>
<accession>A0A518G401</accession>
<feature type="transmembrane region" description="Helical" evidence="1">
    <location>
        <begin position="393"/>
        <end position="412"/>
    </location>
</feature>
<evidence type="ECO:0000313" key="3">
    <source>
        <dbReference type="Proteomes" id="UP000318017"/>
    </source>
</evidence>
<feature type="transmembrane region" description="Helical" evidence="1">
    <location>
        <begin position="456"/>
        <end position="479"/>
    </location>
</feature>
<dbReference type="OrthoDB" id="222190at2"/>
<name>A0A518G401_9BACT</name>
<keyword evidence="1" id="KW-0472">Membrane</keyword>
<feature type="transmembrane region" description="Helical" evidence="1">
    <location>
        <begin position="288"/>
        <end position="313"/>
    </location>
</feature>
<feature type="transmembrane region" description="Helical" evidence="1">
    <location>
        <begin position="419"/>
        <end position="441"/>
    </location>
</feature>
<evidence type="ECO:0008006" key="4">
    <source>
        <dbReference type="Google" id="ProtNLM"/>
    </source>
</evidence>
<feature type="transmembrane region" description="Helical" evidence="1">
    <location>
        <begin position="366"/>
        <end position="387"/>
    </location>
</feature>
<reference evidence="2 3" key="1">
    <citation type="submission" date="2019-02" db="EMBL/GenBank/DDBJ databases">
        <title>Deep-cultivation of Planctomycetes and their phenomic and genomic characterization uncovers novel biology.</title>
        <authorList>
            <person name="Wiegand S."/>
            <person name="Jogler M."/>
            <person name="Boedeker C."/>
            <person name="Pinto D."/>
            <person name="Vollmers J."/>
            <person name="Rivas-Marin E."/>
            <person name="Kohn T."/>
            <person name="Peeters S.H."/>
            <person name="Heuer A."/>
            <person name="Rast P."/>
            <person name="Oberbeckmann S."/>
            <person name="Bunk B."/>
            <person name="Jeske O."/>
            <person name="Meyerdierks A."/>
            <person name="Storesund J.E."/>
            <person name="Kallscheuer N."/>
            <person name="Luecker S."/>
            <person name="Lage O.M."/>
            <person name="Pohl T."/>
            <person name="Merkel B.J."/>
            <person name="Hornburger P."/>
            <person name="Mueller R.-W."/>
            <person name="Bruemmer F."/>
            <person name="Labrenz M."/>
            <person name="Spormann A.M."/>
            <person name="Op den Camp H."/>
            <person name="Overmann J."/>
            <person name="Amann R."/>
            <person name="Jetten M.S.M."/>
            <person name="Mascher T."/>
            <person name="Medema M.H."/>
            <person name="Devos D.P."/>
            <person name="Kaster A.-K."/>
            <person name="Ovreas L."/>
            <person name="Rohde M."/>
            <person name="Galperin M.Y."/>
            <person name="Jogler C."/>
        </authorList>
    </citation>
    <scope>NUCLEOTIDE SEQUENCE [LARGE SCALE GENOMIC DNA]</scope>
    <source>
        <strain evidence="2 3">Q31a</strain>
    </source>
</reference>
<keyword evidence="3" id="KW-1185">Reference proteome</keyword>
<feature type="transmembrane region" description="Helical" evidence="1">
    <location>
        <begin position="112"/>
        <end position="139"/>
    </location>
</feature>
<keyword evidence="1" id="KW-0812">Transmembrane</keyword>
<dbReference type="RefSeq" id="WP_145076051.1">
    <property type="nucleotide sequence ID" value="NZ_CP036298.1"/>
</dbReference>
<feature type="transmembrane region" description="Helical" evidence="1">
    <location>
        <begin position="494"/>
        <end position="517"/>
    </location>
</feature>
<dbReference type="AlphaFoldDB" id="A0A518G401"/>